<sequence>MRTFAFPKALKKFVLAFSLCSVTLASAAPINLVSREEGSGTRGAFVEIFDLLQKQGDKKIDMTSPRAEITNSTAVMLTTIARNKNAIGYVSLGALNDSVKALNIDGVAPSVENIKSKKYTISRPFLVITAKPNPLADDFLGFIGSDKVQDTIVKAGYIPTEAKAYTPKNPEGKIVIAGSSSVTPLMEKLKELYIAQNPKATIEVQQSDSTTGVNATVQGIAHIGMVSRELKDSELAKGVKPRVLALDGLAVIVNPKNSLSNLSKAQVKDIFSGSIKDWDLK</sequence>
<dbReference type="RefSeq" id="WP_115011866.1">
    <property type="nucleotide sequence ID" value="NZ_UGHV01000001.1"/>
</dbReference>
<dbReference type="EMBL" id="UGHV01000001">
    <property type="protein sequence ID" value="STO97644.1"/>
    <property type="molecule type" value="Genomic_DNA"/>
</dbReference>
<evidence type="ECO:0000256" key="1">
    <source>
        <dbReference type="ARBA" id="ARBA00022729"/>
    </source>
</evidence>
<feature type="signal peptide" evidence="2">
    <location>
        <begin position="1"/>
        <end position="27"/>
    </location>
</feature>
<gene>
    <name evidence="4" type="primary">pstS</name>
    <name evidence="4" type="ORF">NCTC12410_01479</name>
</gene>
<dbReference type="InterPro" id="IPR024370">
    <property type="entry name" value="PBP_domain"/>
</dbReference>
<dbReference type="Gene3D" id="3.40.190.10">
    <property type="entry name" value="Periplasmic binding protein-like II"/>
    <property type="match status" value="2"/>
</dbReference>
<name>A0A377J5V2_9HELI</name>
<dbReference type="PANTHER" id="PTHR30570:SF1">
    <property type="entry name" value="PHOSPHATE-BINDING PROTEIN PSTS"/>
    <property type="match status" value="1"/>
</dbReference>
<accession>A0A377J5V2</accession>
<evidence type="ECO:0000259" key="3">
    <source>
        <dbReference type="Pfam" id="PF12849"/>
    </source>
</evidence>
<organism evidence="4 5">
    <name type="scientific">Helicobacter canis</name>
    <dbReference type="NCBI Taxonomy" id="29419"/>
    <lineage>
        <taxon>Bacteria</taxon>
        <taxon>Pseudomonadati</taxon>
        <taxon>Campylobacterota</taxon>
        <taxon>Epsilonproteobacteria</taxon>
        <taxon>Campylobacterales</taxon>
        <taxon>Helicobacteraceae</taxon>
        <taxon>Helicobacter</taxon>
    </lineage>
</organism>
<reference evidence="4 5" key="1">
    <citation type="submission" date="2018-06" db="EMBL/GenBank/DDBJ databases">
        <authorList>
            <consortium name="Pathogen Informatics"/>
            <person name="Doyle S."/>
        </authorList>
    </citation>
    <scope>NUCLEOTIDE SEQUENCE [LARGE SCALE GENOMIC DNA]</scope>
    <source>
        <strain evidence="4 5">NCTC12410</strain>
    </source>
</reference>
<feature type="domain" description="PBP" evidence="3">
    <location>
        <begin position="25"/>
        <end position="146"/>
    </location>
</feature>
<protein>
    <submittedName>
        <fullName evidence="4">Phosphate ABC transporter</fullName>
    </submittedName>
</protein>
<keyword evidence="1 2" id="KW-0732">Signal</keyword>
<feature type="domain" description="PBP" evidence="3">
    <location>
        <begin position="171"/>
        <end position="279"/>
    </location>
</feature>
<dbReference type="Proteomes" id="UP000254841">
    <property type="component" value="Unassembled WGS sequence"/>
</dbReference>
<proteinExistence type="predicted"/>
<evidence type="ECO:0000313" key="4">
    <source>
        <dbReference type="EMBL" id="STO97644.1"/>
    </source>
</evidence>
<feature type="chain" id="PRO_5016812615" evidence="2">
    <location>
        <begin position="28"/>
        <end position="281"/>
    </location>
</feature>
<dbReference type="Pfam" id="PF12849">
    <property type="entry name" value="PBP_like_2"/>
    <property type="match status" value="2"/>
</dbReference>
<evidence type="ECO:0000256" key="2">
    <source>
        <dbReference type="SAM" id="SignalP"/>
    </source>
</evidence>
<evidence type="ECO:0000313" key="5">
    <source>
        <dbReference type="Proteomes" id="UP000254841"/>
    </source>
</evidence>
<dbReference type="InterPro" id="IPR050811">
    <property type="entry name" value="Phosphate_ABC_transporter"/>
</dbReference>
<dbReference type="AlphaFoldDB" id="A0A377J5V2"/>
<dbReference type="SUPFAM" id="SSF53850">
    <property type="entry name" value="Periplasmic binding protein-like II"/>
    <property type="match status" value="2"/>
</dbReference>
<dbReference type="OrthoDB" id="9783488at2"/>
<dbReference type="PANTHER" id="PTHR30570">
    <property type="entry name" value="PERIPLASMIC PHOSPHATE BINDING COMPONENT OF PHOSPHATE ABC TRANSPORTER"/>
    <property type="match status" value="1"/>
</dbReference>